<dbReference type="Proteomes" id="UP000018291">
    <property type="component" value="Unassembled WGS sequence"/>
</dbReference>
<gene>
    <name evidence="3" type="ORF">BN381_70079</name>
</gene>
<feature type="signal peptide" evidence="1">
    <location>
        <begin position="1"/>
        <end position="36"/>
    </location>
</feature>
<evidence type="ECO:0000313" key="3">
    <source>
        <dbReference type="EMBL" id="CCM65380.1"/>
    </source>
</evidence>
<dbReference type="eggNOG" id="COG1404">
    <property type="taxonomic scope" value="Bacteria"/>
</dbReference>
<dbReference type="STRING" id="1229780.BN381_70079"/>
<evidence type="ECO:0000313" key="4">
    <source>
        <dbReference type="Proteomes" id="UP000018291"/>
    </source>
</evidence>
<dbReference type="HOGENOM" id="CLU_500306_0_0_11"/>
<dbReference type="InterPro" id="IPR008930">
    <property type="entry name" value="Terpenoid_cyclase/PrenylTrfase"/>
</dbReference>
<dbReference type="AlphaFoldDB" id="R4Z3Y7"/>
<proteinExistence type="predicted"/>
<dbReference type="PANTHER" id="PTHR43308">
    <property type="entry name" value="OUTER MEMBRANE PROTEIN ALPHA-RELATED"/>
    <property type="match status" value="1"/>
</dbReference>
<feature type="domain" description="SLH" evidence="2">
    <location>
        <begin position="366"/>
        <end position="425"/>
    </location>
</feature>
<feature type="domain" description="SLH" evidence="2">
    <location>
        <begin position="490"/>
        <end position="544"/>
    </location>
</feature>
<dbReference type="RefSeq" id="WP_012230050.1">
    <property type="nucleotide sequence ID" value="NZ_HG422565.1"/>
</dbReference>
<dbReference type="SUPFAM" id="SSF48239">
    <property type="entry name" value="Terpenoid cyclases/Protein prenyltransferases"/>
    <property type="match status" value="2"/>
</dbReference>
<evidence type="ECO:0000259" key="2">
    <source>
        <dbReference type="PROSITE" id="PS51272"/>
    </source>
</evidence>
<protein>
    <recommendedName>
        <fullName evidence="2">SLH domain-containing protein</fullName>
    </recommendedName>
</protein>
<dbReference type="InterPro" id="IPR001119">
    <property type="entry name" value="SLH_dom"/>
</dbReference>
<dbReference type="Pfam" id="PF00395">
    <property type="entry name" value="SLH"/>
    <property type="match status" value="3"/>
</dbReference>
<dbReference type="EMBL" id="CANL01000067">
    <property type="protein sequence ID" value="CCM65380.1"/>
    <property type="molecule type" value="Genomic_DNA"/>
</dbReference>
<sequence length="544" mass="56460">MSSITHQRVRPARRPAAMATVAAVLLTLGLINPVAAAPPNNPGSSAAGWLAAQVNTDGVIEGYNPGQADYGMTLQGIIGLAAAGAEGPTARQMLDAVNDDIDTVVAPYGGDDPGRLALATLANVALGEDPTDAGGTDLVARLQATRRTVSPDIGLYGSGDPTYDGAFRQGLALLALASVNNDDPDGEAWLTDQQCDTGSWVAYRADTAVPCPAVDAATFSGPDTNSSAMALMGLATQGVTPDHDAVTWLDGVRTSTGGWPYFGDATEPADASSTGLVLAALRTVTGASDTEGLAALRTFQIPCEAGDPSDVGGLFFQAQEDGSELPDTFSTTQGLWGLGDVAFPVVDAAMADHIETDCPVSCSSPAPHSFTDVAPTDYFNTAVSWLVESEITAGVAPGLYRPNSVVNRGQMAQFLWKAAGSPEPAETYSFTDVASNDFYYTAVSWLVESEITAGVAPGLYGPNRQLTRGQMAQFLWKAAGSPEPAETYSFTDVASNDFYYTAVSWLVESEITAGVAPGLYGPNRQLTRGQMAQLLWKAACGASA</sequence>
<reference evidence="3 4" key="1">
    <citation type="journal article" date="2013" name="ISME J.">
        <title>Metabolic model for the filamentous 'Candidatus Microthrix parvicella' based on genomic and metagenomic analyses.</title>
        <authorList>
            <person name="Jon McIlroy S."/>
            <person name="Kristiansen R."/>
            <person name="Albertsen M."/>
            <person name="Michael Karst S."/>
            <person name="Rossetti S."/>
            <person name="Lund Nielsen J."/>
            <person name="Tandoi V."/>
            <person name="James Seviour R."/>
            <person name="Nielsen P.H."/>
        </authorList>
    </citation>
    <scope>NUCLEOTIDE SEQUENCE [LARGE SCALE GENOMIC DNA]</scope>
    <source>
        <strain evidence="3 4">RN1</strain>
    </source>
</reference>
<feature type="domain" description="SLH" evidence="2">
    <location>
        <begin position="426"/>
        <end position="489"/>
    </location>
</feature>
<dbReference type="Gene3D" id="1.50.10.20">
    <property type="match status" value="1"/>
</dbReference>
<evidence type="ECO:0000256" key="1">
    <source>
        <dbReference type="SAM" id="SignalP"/>
    </source>
</evidence>
<accession>R4Z3Y7</accession>
<dbReference type="InterPro" id="IPR051465">
    <property type="entry name" value="Cell_Envelope_Struct_Comp"/>
</dbReference>
<organism evidence="3 4">
    <name type="scientific">Candidatus Neomicrothrix parvicella RN1</name>
    <dbReference type="NCBI Taxonomy" id="1229780"/>
    <lineage>
        <taxon>Bacteria</taxon>
        <taxon>Bacillati</taxon>
        <taxon>Actinomycetota</taxon>
        <taxon>Acidimicrobiia</taxon>
        <taxon>Acidimicrobiales</taxon>
        <taxon>Microthrixaceae</taxon>
        <taxon>Candidatus Neomicrothrix</taxon>
    </lineage>
</organism>
<keyword evidence="4" id="KW-1185">Reference proteome</keyword>
<feature type="chain" id="PRO_5004374594" description="SLH domain-containing protein" evidence="1">
    <location>
        <begin position="37"/>
        <end position="544"/>
    </location>
</feature>
<keyword evidence="1" id="KW-0732">Signal</keyword>
<comment type="caution">
    <text evidence="3">The sequence shown here is derived from an EMBL/GenBank/DDBJ whole genome shotgun (WGS) entry which is preliminary data.</text>
</comment>
<name>R4Z3Y7_9ACTN</name>
<dbReference type="eggNOG" id="COG1657">
    <property type="taxonomic scope" value="Bacteria"/>
</dbReference>
<dbReference type="PROSITE" id="PS51272">
    <property type="entry name" value="SLH"/>
    <property type="match status" value="3"/>
</dbReference>
<dbReference type="OrthoDB" id="3852853at2"/>